<gene>
    <name evidence="4" type="ORF">S03H2_04707</name>
</gene>
<dbReference type="AlphaFoldDB" id="X1EXK8"/>
<organism evidence="4">
    <name type="scientific">marine sediment metagenome</name>
    <dbReference type="NCBI Taxonomy" id="412755"/>
    <lineage>
        <taxon>unclassified sequences</taxon>
        <taxon>metagenomes</taxon>
        <taxon>ecological metagenomes</taxon>
    </lineage>
</organism>
<dbReference type="GO" id="GO:0005525">
    <property type="term" value="F:GTP binding"/>
    <property type="evidence" value="ECO:0007669"/>
    <property type="project" value="UniProtKB-KW"/>
</dbReference>
<comment type="caution">
    <text evidence="4">The sequence shown here is derived from an EMBL/GenBank/DDBJ whole genome shotgun (WGS) entry which is preliminary data.</text>
</comment>
<dbReference type="FunFam" id="3.30.70.240:FF:000012">
    <property type="entry name" value="Elongation factor G"/>
    <property type="match status" value="1"/>
</dbReference>
<keyword evidence="2" id="KW-0342">GTP-binding</keyword>
<protein>
    <recommendedName>
        <fullName evidence="3">Elongation factor EFG domain-containing protein</fullName>
    </recommendedName>
</protein>
<dbReference type="PANTHER" id="PTHR43261">
    <property type="entry name" value="TRANSLATION ELONGATION FACTOR G-RELATED"/>
    <property type="match status" value="1"/>
</dbReference>
<dbReference type="EMBL" id="BARU01001896">
    <property type="protein sequence ID" value="GAH21909.1"/>
    <property type="molecule type" value="Genomic_DNA"/>
</dbReference>
<dbReference type="InterPro" id="IPR000640">
    <property type="entry name" value="EFG_V-like"/>
</dbReference>
<evidence type="ECO:0000256" key="1">
    <source>
        <dbReference type="ARBA" id="ARBA00022741"/>
    </source>
</evidence>
<dbReference type="PANTHER" id="PTHR43261:SF6">
    <property type="entry name" value="ELONGATION FACTOR G-LIKE PROTEIN"/>
    <property type="match status" value="1"/>
</dbReference>
<dbReference type="InterPro" id="IPR005517">
    <property type="entry name" value="Transl_elong_EFG/EF2_IV"/>
</dbReference>
<sequence length="152" mass="17177">MEKMENGPLTGSYARDIRVAVYDGKMHTVDSNEISFKLAGRNAFNIAFKNAKPKIMEPVYDIEILVPSDRMGDVMSDLQGRRGMVQGMSSEKGFEKISAKVPLAEMNKYSTVLSSLTNGRAMYTMKFSEYVQVPPDLQEELLRAHEEDEKEE</sequence>
<dbReference type="SUPFAM" id="SSF54211">
    <property type="entry name" value="Ribosomal protein S5 domain 2-like"/>
    <property type="match status" value="1"/>
</dbReference>
<dbReference type="InterPro" id="IPR035649">
    <property type="entry name" value="EFG_V"/>
</dbReference>
<evidence type="ECO:0000259" key="3">
    <source>
        <dbReference type="SMART" id="SM00838"/>
    </source>
</evidence>
<dbReference type="CDD" id="cd03713">
    <property type="entry name" value="EFG_mtEFG_C"/>
    <property type="match status" value="1"/>
</dbReference>
<evidence type="ECO:0000313" key="4">
    <source>
        <dbReference type="EMBL" id="GAH21909.1"/>
    </source>
</evidence>
<dbReference type="InterPro" id="IPR014721">
    <property type="entry name" value="Ribsml_uS5_D2-typ_fold_subgr"/>
</dbReference>
<dbReference type="InterPro" id="IPR020568">
    <property type="entry name" value="Ribosomal_Su5_D2-typ_SF"/>
</dbReference>
<dbReference type="Gene3D" id="3.30.230.10">
    <property type="match status" value="1"/>
</dbReference>
<dbReference type="GO" id="GO:0032790">
    <property type="term" value="P:ribosome disassembly"/>
    <property type="evidence" value="ECO:0007669"/>
    <property type="project" value="TreeGrafter"/>
</dbReference>
<dbReference type="SUPFAM" id="SSF54980">
    <property type="entry name" value="EF-G C-terminal domain-like"/>
    <property type="match status" value="1"/>
</dbReference>
<dbReference type="SMART" id="SM00838">
    <property type="entry name" value="EFG_C"/>
    <property type="match status" value="1"/>
</dbReference>
<dbReference type="Pfam" id="PF03764">
    <property type="entry name" value="EFG_IV"/>
    <property type="match status" value="1"/>
</dbReference>
<reference evidence="4" key="1">
    <citation type="journal article" date="2014" name="Front. Microbiol.">
        <title>High frequency of phylogenetically diverse reductive dehalogenase-homologous genes in deep subseafloor sedimentary metagenomes.</title>
        <authorList>
            <person name="Kawai M."/>
            <person name="Futagami T."/>
            <person name="Toyoda A."/>
            <person name="Takaki Y."/>
            <person name="Nishi S."/>
            <person name="Hori S."/>
            <person name="Arai W."/>
            <person name="Tsubouchi T."/>
            <person name="Morono Y."/>
            <person name="Uchiyama I."/>
            <person name="Ito T."/>
            <person name="Fujiyama A."/>
            <person name="Inagaki F."/>
            <person name="Takami H."/>
        </authorList>
    </citation>
    <scope>NUCLEOTIDE SEQUENCE</scope>
    <source>
        <strain evidence="4">Expedition CK06-06</strain>
    </source>
</reference>
<name>X1EXK8_9ZZZZ</name>
<proteinExistence type="predicted"/>
<dbReference type="Pfam" id="PF00679">
    <property type="entry name" value="EFG_C"/>
    <property type="match status" value="1"/>
</dbReference>
<accession>X1EXK8</accession>
<dbReference type="InterPro" id="IPR035647">
    <property type="entry name" value="EFG_III/V"/>
</dbReference>
<dbReference type="Gene3D" id="3.30.70.240">
    <property type="match status" value="1"/>
</dbReference>
<feature type="domain" description="Elongation factor EFG" evidence="3">
    <location>
        <begin position="54"/>
        <end position="141"/>
    </location>
</feature>
<evidence type="ECO:0000256" key="2">
    <source>
        <dbReference type="ARBA" id="ARBA00023134"/>
    </source>
</evidence>
<keyword evidence="1" id="KW-0547">Nucleotide-binding</keyword>